<dbReference type="OrthoDB" id="5616300at2"/>
<reference evidence="2 3" key="1">
    <citation type="submission" date="2019-06" db="EMBL/GenBank/DDBJ databases">
        <title>A complete genome sequence for Luteibacter pinisoli MAH-14.</title>
        <authorList>
            <person name="Baltrus D.A."/>
        </authorList>
    </citation>
    <scope>NUCLEOTIDE SEQUENCE [LARGE SCALE GENOMIC DNA]</scope>
    <source>
        <strain evidence="2 3">MAH-14</strain>
    </source>
</reference>
<feature type="signal peptide" evidence="1">
    <location>
        <begin position="1"/>
        <end position="32"/>
    </location>
</feature>
<protein>
    <recommendedName>
        <fullName evidence="4">DUF2282 domain-containing protein</fullName>
    </recommendedName>
</protein>
<sequence>MNTTVTKSRSTFAGAAALVAIAIAQFAAPAHAADKPGAAKEELSRCYGVNTCKGTSLCATAKNDCKGLNTCKGQGVVVKLPSECKAAGGTLTEPQ</sequence>
<evidence type="ECO:0000313" key="2">
    <source>
        <dbReference type="EMBL" id="QDE41198.1"/>
    </source>
</evidence>
<dbReference type="Proteomes" id="UP000316093">
    <property type="component" value="Chromosome"/>
</dbReference>
<keyword evidence="3" id="KW-1185">Reference proteome</keyword>
<name>A0A4Y5ZAV2_9GAMM</name>
<evidence type="ECO:0000256" key="1">
    <source>
        <dbReference type="SAM" id="SignalP"/>
    </source>
</evidence>
<proteinExistence type="predicted"/>
<gene>
    <name evidence="2" type="ORF">FIV34_19325</name>
</gene>
<evidence type="ECO:0008006" key="4">
    <source>
        <dbReference type="Google" id="ProtNLM"/>
    </source>
</evidence>
<dbReference type="RefSeq" id="WP_139985120.1">
    <property type="nucleotide sequence ID" value="NZ_CP041046.1"/>
</dbReference>
<feature type="chain" id="PRO_5021278140" description="DUF2282 domain-containing protein" evidence="1">
    <location>
        <begin position="33"/>
        <end position="95"/>
    </location>
</feature>
<evidence type="ECO:0000313" key="3">
    <source>
        <dbReference type="Proteomes" id="UP000316093"/>
    </source>
</evidence>
<organism evidence="2 3">
    <name type="scientific">Luteibacter pinisoli</name>
    <dbReference type="NCBI Taxonomy" id="2589080"/>
    <lineage>
        <taxon>Bacteria</taxon>
        <taxon>Pseudomonadati</taxon>
        <taxon>Pseudomonadota</taxon>
        <taxon>Gammaproteobacteria</taxon>
        <taxon>Lysobacterales</taxon>
        <taxon>Rhodanobacteraceae</taxon>
        <taxon>Luteibacter</taxon>
    </lineage>
</organism>
<dbReference type="KEGG" id="lpy:FIV34_19325"/>
<accession>A0A4Y5ZAV2</accession>
<dbReference type="EMBL" id="CP041046">
    <property type="protein sequence ID" value="QDE41198.1"/>
    <property type="molecule type" value="Genomic_DNA"/>
</dbReference>
<dbReference type="AlphaFoldDB" id="A0A4Y5ZAV2"/>
<keyword evidence="1" id="KW-0732">Signal</keyword>